<reference evidence="1" key="1">
    <citation type="submission" date="2023-06" db="EMBL/GenBank/DDBJ databases">
        <authorList>
            <person name="Kurt Z."/>
        </authorList>
    </citation>
    <scope>NUCLEOTIDE SEQUENCE</scope>
</reference>
<gene>
    <name evidence="1" type="ORF">HINF_LOCUS35676</name>
    <name evidence="2" type="ORF">HINF_LOCUS48896</name>
</gene>
<keyword evidence="3" id="KW-1185">Reference proteome</keyword>
<evidence type="ECO:0000313" key="2">
    <source>
        <dbReference type="EMBL" id="CAL6059755.1"/>
    </source>
</evidence>
<evidence type="ECO:0000313" key="3">
    <source>
        <dbReference type="Proteomes" id="UP001642409"/>
    </source>
</evidence>
<accession>A0AA86PXU6</accession>
<dbReference type="EMBL" id="CAXDID020000227">
    <property type="protein sequence ID" value="CAL6059755.1"/>
    <property type="molecule type" value="Genomic_DNA"/>
</dbReference>
<evidence type="ECO:0000313" key="1">
    <source>
        <dbReference type="EMBL" id="CAI9948031.1"/>
    </source>
</evidence>
<comment type="caution">
    <text evidence="1">The sequence shown here is derived from an EMBL/GenBank/DDBJ whole genome shotgun (WGS) entry which is preliminary data.</text>
</comment>
<organism evidence="1">
    <name type="scientific">Hexamita inflata</name>
    <dbReference type="NCBI Taxonomy" id="28002"/>
    <lineage>
        <taxon>Eukaryota</taxon>
        <taxon>Metamonada</taxon>
        <taxon>Diplomonadida</taxon>
        <taxon>Hexamitidae</taxon>
        <taxon>Hexamitinae</taxon>
        <taxon>Hexamita</taxon>
    </lineage>
</organism>
<dbReference type="Proteomes" id="UP001642409">
    <property type="component" value="Unassembled WGS sequence"/>
</dbReference>
<protein>
    <submittedName>
        <fullName evidence="2">Hypothetical_protein</fullName>
    </submittedName>
</protein>
<sequence>MQQFANLLVDNYFLLHFGISDRRTEIKLLLMVRDRGSAQNLSQPGYYEALYYCRLSKIATTPNLVNRLLSPIASELVSLTDFSFDIMRLLKNLTYFTFKYCQQINNNLAILNKQISTCSHEH</sequence>
<dbReference type="AlphaFoldDB" id="A0AA86PXU6"/>
<proteinExistence type="predicted"/>
<reference evidence="2 3" key="2">
    <citation type="submission" date="2024-07" db="EMBL/GenBank/DDBJ databases">
        <authorList>
            <person name="Akdeniz Z."/>
        </authorList>
    </citation>
    <scope>NUCLEOTIDE SEQUENCE [LARGE SCALE GENOMIC DNA]</scope>
</reference>
<name>A0AA86PXU6_9EUKA</name>
<dbReference type="EMBL" id="CATOUU010000785">
    <property type="protein sequence ID" value="CAI9948031.1"/>
    <property type="molecule type" value="Genomic_DNA"/>
</dbReference>